<comment type="caution">
    <text evidence="1">The sequence shown here is derived from an EMBL/GenBank/DDBJ whole genome shotgun (WGS) entry which is preliminary data.</text>
</comment>
<name>A0AA37M908_9HYPH</name>
<reference evidence="1" key="1">
    <citation type="journal article" date="2016" name="Front. Microbiol.">
        <title>Genome Sequence of the Piezophilic, Mesophilic Sulfate-Reducing Bacterium Desulfovibrio indicus J2T.</title>
        <authorList>
            <person name="Cao J."/>
            <person name="Maignien L."/>
            <person name="Shao Z."/>
            <person name="Alain K."/>
            <person name="Jebbar M."/>
        </authorList>
    </citation>
    <scope>NUCLEOTIDE SEQUENCE</scope>
    <source>
        <strain evidence="1">JCM 32048</strain>
    </source>
</reference>
<dbReference type="Proteomes" id="UP001055286">
    <property type="component" value="Unassembled WGS sequence"/>
</dbReference>
<proteinExistence type="predicted"/>
<dbReference type="AlphaFoldDB" id="A0AA37M908"/>
<evidence type="ECO:0000313" key="1">
    <source>
        <dbReference type="EMBL" id="GJD66596.1"/>
    </source>
</evidence>
<organism evidence="1 2">
    <name type="scientific">Methylobacterium frigidaeris</name>
    <dbReference type="NCBI Taxonomy" id="2038277"/>
    <lineage>
        <taxon>Bacteria</taxon>
        <taxon>Pseudomonadati</taxon>
        <taxon>Pseudomonadota</taxon>
        <taxon>Alphaproteobacteria</taxon>
        <taxon>Hyphomicrobiales</taxon>
        <taxon>Methylobacteriaceae</taxon>
        <taxon>Methylobacterium</taxon>
    </lineage>
</organism>
<reference evidence="1" key="2">
    <citation type="submission" date="2021-08" db="EMBL/GenBank/DDBJ databases">
        <authorList>
            <person name="Tani A."/>
            <person name="Ola A."/>
            <person name="Ogura Y."/>
            <person name="Katsura K."/>
            <person name="Hayashi T."/>
        </authorList>
    </citation>
    <scope>NUCLEOTIDE SEQUENCE</scope>
    <source>
        <strain evidence="1">JCM 32048</strain>
    </source>
</reference>
<protein>
    <submittedName>
        <fullName evidence="1">Uncharacterized protein</fullName>
    </submittedName>
</protein>
<evidence type="ECO:0000313" key="2">
    <source>
        <dbReference type="Proteomes" id="UP001055286"/>
    </source>
</evidence>
<dbReference type="RefSeq" id="WP_238193580.1">
    <property type="nucleotide sequence ID" value="NZ_BPQJ01000070.1"/>
</dbReference>
<keyword evidence="2" id="KW-1185">Reference proteome</keyword>
<accession>A0AA37M908</accession>
<dbReference type="EMBL" id="BPQJ01000070">
    <property type="protein sequence ID" value="GJD66596.1"/>
    <property type="molecule type" value="Genomic_DNA"/>
</dbReference>
<gene>
    <name evidence="1" type="ORF">MPEAHAMD_6794</name>
</gene>
<sequence length="278" mass="30796">MKLALKLPRRNPDVPRPSLRERYTALKGSAAKVIRRKAPPASAPEPAEAETAAPVRVHVDDATPGLMTFADASGALHTKPFAEGVAFMAARLYSIARNEHGRRFNAECGDLDAAGCEALDARLRRELRLDALHILAFRFEQAFAEGQAKRDGANPARLAAEKVDLKALDVGQLANLYEAFQVAKHGWEGAVMRPYSSAARDPGRGCIHLTKAGEQASFEEERAGFIVDRIVEEMARRTPQTKHDRDWSLLVRLQHELNCEDRIRDQGLMREITQAWGA</sequence>